<feature type="region of interest" description="Disordered" evidence="1">
    <location>
        <begin position="1"/>
        <end position="48"/>
    </location>
</feature>
<organism evidence="2">
    <name type="scientific">uncultured Propionibacteriaceae bacterium</name>
    <dbReference type="NCBI Taxonomy" id="257457"/>
    <lineage>
        <taxon>Bacteria</taxon>
        <taxon>Bacillati</taxon>
        <taxon>Actinomycetota</taxon>
        <taxon>Actinomycetes</taxon>
        <taxon>Propionibacteriales</taxon>
        <taxon>Propionibacteriaceae</taxon>
        <taxon>environmental samples</taxon>
    </lineage>
</organism>
<name>A0A6J4MVW8_9ACTN</name>
<feature type="compositionally biased region" description="Basic and acidic residues" evidence="1">
    <location>
        <begin position="1"/>
        <end position="22"/>
    </location>
</feature>
<accession>A0A6J4MVW8</accession>
<sequence>EINDAIRDRGTAERIGRGDRAPGEPGVGGRAGVAGPTEGLAADSSGRV</sequence>
<evidence type="ECO:0000256" key="1">
    <source>
        <dbReference type="SAM" id="MobiDB-lite"/>
    </source>
</evidence>
<gene>
    <name evidence="2" type="ORF">AVDCRST_MAG75-21</name>
</gene>
<reference evidence="2" key="1">
    <citation type="submission" date="2020-02" db="EMBL/GenBank/DDBJ databases">
        <authorList>
            <person name="Meier V. D."/>
        </authorList>
    </citation>
    <scope>NUCLEOTIDE SEQUENCE</scope>
    <source>
        <strain evidence="2">AVDCRST_MAG75</strain>
    </source>
</reference>
<evidence type="ECO:0000313" key="2">
    <source>
        <dbReference type="EMBL" id="CAA9370588.1"/>
    </source>
</evidence>
<feature type="non-terminal residue" evidence="2">
    <location>
        <position position="48"/>
    </location>
</feature>
<feature type="non-terminal residue" evidence="2">
    <location>
        <position position="1"/>
    </location>
</feature>
<protein>
    <submittedName>
        <fullName evidence="2">Uncharacterized protein</fullName>
    </submittedName>
</protein>
<dbReference type="AlphaFoldDB" id="A0A6J4MVW8"/>
<proteinExistence type="predicted"/>
<dbReference type="EMBL" id="CADCUO010000002">
    <property type="protein sequence ID" value="CAA9370588.1"/>
    <property type="molecule type" value="Genomic_DNA"/>
</dbReference>